<evidence type="ECO:0000313" key="4">
    <source>
        <dbReference type="Proteomes" id="UP000190641"/>
    </source>
</evidence>
<dbReference type="PRINTS" id="PR01390">
    <property type="entry name" value="BINARYTOXINA"/>
</dbReference>
<dbReference type="CDD" id="cd00233">
    <property type="entry name" value="VIP2"/>
    <property type="match status" value="1"/>
</dbReference>
<feature type="signal peptide" evidence="1">
    <location>
        <begin position="1"/>
        <end position="28"/>
    </location>
</feature>
<dbReference type="Proteomes" id="UP000190641">
    <property type="component" value="Unassembled WGS sequence"/>
</dbReference>
<dbReference type="SUPFAM" id="SSF56399">
    <property type="entry name" value="ADP-ribosylation"/>
    <property type="match status" value="2"/>
</dbReference>
<dbReference type="Gene3D" id="3.90.176.10">
    <property type="entry name" value="Toxin ADP-ribosyltransferase, Chain A, domain 1"/>
    <property type="match status" value="2"/>
</dbReference>
<protein>
    <recommendedName>
        <fullName evidence="2">ADP ribosyltransferase domain-containing protein</fullName>
    </recommendedName>
</protein>
<dbReference type="GO" id="GO:0005576">
    <property type="term" value="C:extracellular region"/>
    <property type="evidence" value="ECO:0007669"/>
    <property type="project" value="InterPro"/>
</dbReference>
<feature type="domain" description="ADP ribosyltransferase" evidence="2">
    <location>
        <begin position="277"/>
        <end position="469"/>
    </location>
</feature>
<dbReference type="InterPro" id="IPR016013">
    <property type="entry name" value="Binary_toxinA_clost-typ"/>
</dbReference>
<gene>
    <name evidence="3" type="ORF">BLX06_30755</name>
</gene>
<name>A0A9X6GD05_BACCE</name>
<organism evidence="3 4">
    <name type="scientific">Bacillus cereus</name>
    <dbReference type="NCBI Taxonomy" id="1396"/>
    <lineage>
        <taxon>Bacteria</taxon>
        <taxon>Bacillati</taxon>
        <taxon>Bacillota</taxon>
        <taxon>Bacilli</taxon>
        <taxon>Bacillales</taxon>
        <taxon>Bacillaceae</taxon>
        <taxon>Bacillus</taxon>
        <taxon>Bacillus cereus group</taxon>
    </lineage>
</organism>
<keyword evidence="1" id="KW-0732">Signal</keyword>
<dbReference type="EMBL" id="MUAU01000206">
    <property type="protein sequence ID" value="OOR71432.1"/>
    <property type="molecule type" value="Genomic_DNA"/>
</dbReference>
<reference evidence="3 4" key="1">
    <citation type="submission" date="2017-01" db="EMBL/GenBank/DDBJ databases">
        <title>Bacillus cereus isolates.</title>
        <authorList>
            <person name="Beno S.M."/>
        </authorList>
    </citation>
    <scope>NUCLEOTIDE SEQUENCE [LARGE SCALE GENOMIC DNA]</scope>
    <source>
        <strain evidence="3 4">FSL K6-1030</strain>
    </source>
</reference>
<feature type="domain" description="ADP ribosyltransferase" evidence="2">
    <location>
        <begin position="75"/>
        <end position="265"/>
    </location>
</feature>
<feature type="chain" id="PRO_5040766221" description="ADP ribosyltransferase domain-containing protein" evidence="1">
    <location>
        <begin position="29"/>
        <end position="472"/>
    </location>
</feature>
<comment type="caution">
    <text evidence="3">The sequence shown here is derived from an EMBL/GenBank/DDBJ whole genome shotgun (WGS) entry which is preliminary data.</text>
</comment>
<evidence type="ECO:0000259" key="2">
    <source>
        <dbReference type="Pfam" id="PF03496"/>
    </source>
</evidence>
<dbReference type="RefSeq" id="WP_078187774.1">
    <property type="nucleotide sequence ID" value="NZ_CP090082.1"/>
</dbReference>
<dbReference type="Pfam" id="PF03496">
    <property type="entry name" value="ADPrib_exo_Tox"/>
    <property type="match status" value="2"/>
</dbReference>
<evidence type="ECO:0000313" key="3">
    <source>
        <dbReference type="EMBL" id="OOR71432.1"/>
    </source>
</evidence>
<dbReference type="AlphaFoldDB" id="A0A9X6GD05"/>
<dbReference type="InterPro" id="IPR003540">
    <property type="entry name" value="ADP-ribosyltransferase"/>
</dbReference>
<accession>A0A9X6GD05</accession>
<evidence type="ECO:0000256" key="1">
    <source>
        <dbReference type="SAM" id="SignalP"/>
    </source>
</evidence>
<dbReference type="PROSITE" id="PS51996">
    <property type="entry name" value="TR_MART"/>
    <property type="match status" value="2"/>
</dbReference>
<proteinExistence type="predicted"/>
<sequence length="472" mass="53529">MKQGTIYKVLATTAIAGQVLLAPLSAYAEQVLPETKPTTVQQQSLPMNLESAGGNTVRVTADEIDLDQKPEKDVKSWEDTEYKKVESSLSSTEKTKLRDYMKNIEEMNRYVKDHIYTYEYDQDTTLNKSIEDVEKIFTKSSLSRPMAVYKEETPETFGFSENLYKNDSPSEISLENINKFKEQIVNQTYRLDGYTKTDLTSGKNAKNPIILCLHLPAGTHAMLYKPEELADMNMLLKDGYGIKPENVKVITKQGKQYVKVDATVIEPLDFKDDASKAKEWGEKQYKAWGENLTEDQKTNLNGYMLGQEYKEINKYLWEQGPEKNPNPDLDKKITSIEGALKTEPIPEDITVYRRMGAAEFDMSLTDPAYNFNNPENVKAFQKKWEGQIKENLGFLSTSLSSEKVGAFATRKFILRLHVLKGTQGAYVSGLEGYQNELEVLLNPGYSYKINKITSIIDKGVTKLVIDANIIPK</sequence>